<gene>
    <name evidence="1" type="ORF">INT47_008191</name>
</gene>
<evidence type="ECO:0000313" key="1">
    <source>
        <dbReference type="EMBL" id="KAG2203464.1"/>
    </source>
</evidence>
<evidence type="ECO:0000313" key="2">
    <source>
        <dbReference type="Proteomes" id="UP000603453"/>
    </source>
</evidence>
<organism evidence="1 2">
    <name type="scientific">Mucor saturninus</name>
    <dbReference type="NCBI Taxonomy" id="64648"/>
    <lineage>
        <taxon>Eukaryota</taxon>
        <taxon>Fungi</taxon>
        <taxon>Fungi incertae sedis</taxon>
        <taxon>Mucoromycota</taxon>
        <taxon>Mucoromycotina</taxon>
        <taxon>Mucoromycetes</taxon>
        <taxon>Mucorales</taxon>
        <taxon>Mucorineae</taxon>
        <taxon>Mucoraceae</taxon>
        <taxon>Mucor</taxon>
    </lineage>
</organism>
<dbReference type="Proteomes" id="UP000603453">
    <property type="component" value="Unassembled WGS sequence"/>
</dbReference>
<name>A0A8H7R2W1_9FUNG</name>
<keyword evidence="2" id="KW-1185">Reference proteome</keyword>
<dbReference type="OrthoDB" id="2244383at2759"/>
<comment type="caution">
    <text evidence="1">The sequence shown here is derived from an EMBL/GenBank/DDBJ whole genome shotgun (WGS) entry which is preliminary data.</text>
</comment>
<dbReference type="EMBL" id="JAEPRD010000051">
    <property type="protein sequence ID" value="KAG2203464.1"/>
    <property type="molecule type" value="Genomic_DNA"/>
</dbReference>
<reference evidence="1" key="1">
    <citation type="submission" date="2020-12" db="EMBL/GenBank/DDBJ databases">
        <title>Metabolic potential, ecology and presence of endohyphal bacteria is reflected in genomic diversity of Mucoromycotina.</title>
        <authorList>
            <person name="Muszewska A."/>
            <person name="Okrasinska A."/>
            <person name="Steczkiewicz K."/>
            <person name="Drgas O."/>
            <person name="Orlowska M."/>
            <person name="Perlinska-Lenart U."/>
            <person name="Aleksandrzak-Piekarczyk T."/>
            <person name="Szatraj K."/>
            <person name="Zielenkiewicz U."/>
            <person name="Pilsyk S."/>
            <person name="Malc E."/>
            <person name="Mieczkowski P."/>
            <person name="Kruszewska J.S."/>
            <person name="Biernat P."/>
            <person name="Pawlowska J."/>
        </authorList>
    </citation>
    <scope>NUCLEOTIDE SEQUENCE</scope>
    <source>
        <strain evidence="1">WA0000017839</strain>
    </source>
</reference>
<accession>A0A8H7R2W1</accession>
<sequence>MNYMYDEDPLQSLELKTRALTPPLDSIDHPTTCNYLLNLFLAPDMARYLKETNMSDDIYNLPIHFQKIITEARMEASMLNKSNGALKRLEKLRAYVDTVALGDTSAVIATLNELLRDDDEVVNILGE</sequence>
<dbReference type="AlphaFoldDB" id="A0A8H7R2W1"/>
<protein>
    <submittedName>
        <fullName evidence="1">Uncharacterized protein</fullName>
    </submittedName>
</protein>
<proteinExistence type="predicted"/>